<organism evidence="1 2">
    <name type="scientific">Mucilaginibacter calamicampi</name>
    <dbReference type="NCBI Taxonomy" id="1302352"/>
    <lineage>
        <taxon>Bacteria</taxon>
        <taxon>Pseudomonadati</taxon>
        <taxon>Bacteroidota</taxon>
        <taxon>Sphingobacteriia</taxon>
        <taxon>Sphingobacteriales</taxon>
        <taxon>Sphingobacteriaceae</taxon>
        <taxon>Mucilaginibacter</taxon>
    </lineage>
</organism>
<dbReference type="Proteomes" id="UP001596958">
    <property type="component" value="Unassembled WGS sequence"/>
</dbReference>
<proteinExistence type="predicted"/>
<comment type="caution">
    <text evidence="1">The sequence shown here is derived from an EMBL/GenBank/DDBJ whole genome shotgun (WGS) entry which is preliminary data.</text>
</comment>
<evidence type="ECO:0000313" key="1">
    <source>
        <dbReference type="EMBL" id="MFD0750921.1"/>
    </source>
</evidence>
<dbReference type="RefSeq" id="WP_377100622.1">
    <property type="nucleotide sequence ID" value="NZ_JBHTHU010000009.1"/>
</dbReference>
<sequence length="249" mass="28970">MTYFTIHRETEPKIVGVTDGTGQLNGSELYTESNGWYREVFQAGFKGNNRSWWEKWVHHKDFAKRPIDGIVLEKKGKLTDYMEFNLRGFYVSDKLKKILEEACIPPHVFHPTAITSKKTGQSINGYYWFAFDMDTGAQTVNFKKSEFALEAFGTEYQGSFSISSYEDYMNVFYKTGKAPQPKILFFNTTFNSELDVFGTQFLSPRTYISERLLKKWQEAGITGYIARSPEQVKERAKWLNDTYIELVFE</sequence>
<gene>
    <name evidence="1" type="ORF">ACFQZS_12270</name>
</gene>
<evidence type="ECO:0000313" key="2">
    <source>
        <dbReference type="Proteomes" id="UP001596958"/>
    </source>
</evidence>
<protein>
    <submittedName>
        <fullName evidence="1">Uncharacterized protein</fullName>
    </submittedName>
</protein>
<name>A0ABW2YXS4_9SPHI</name>
<keyword evidence="2" id="KW-1185">Reference proteome</keyword>
<reference evidence="2" key="1">
    <citation type="journal article" date="2019" name="Int. J. Syst. Evol. Microbiol.">
        <title>The Global Catalogue of Microorganisms (GCM) 10K type strain sequencing project: providing services to taxonomists for standard genome sequencing and annotation.</title>
        <authorList>
            <consortium name="The Broad Institute Genomics Platform"/>
            <consortium name="The Broad Institute Genome Sequencing Center for Infectious Disease"/>
            <person name="Wu L."/>
            <person name="Ma J."/>
        </authorList>
    </citation>
    <scope>NUCLEOTIDE SEQUENCE [LARGE SCALE GENOMIC DNA]</scope>
    <source>
        <strain evidence="2">CCUG 63418</strain>
    </source>
</reference>
<accession>A0ABW2YXS4</accession>
<dbReference type="EMBL" id="JBHTHU010000009">
    <property type="protein sequence ID" value="MFD0750921.1"/>
    <property type="molecule type" value="Genomic_DNA"/>
</dbReference>